<comment type="caution">
    <text evidence="1">The sequence shown here is derived from an EMBL/GenBank/DDBJ whole genome shotgun (WGS) entry which is preliminary data.</text>
</comment>
<dbReference type="InterPro" id="IPR037883">
    <property type="entry name" value="Knr4/Smi1-like_sf"/>
</dbReference>
<evidence type="ECO:0000313" key="2">
    <source>
        <dbReference type="Proteomes" id="UP000321306"/>
    </source>
</evidence>
<dbReference type="Gene3D" id="3.40.1580.10">
    <property type="entry name" value="SMI1/KNR4-like"/>
    <property type="match status" value="1"/>
</dbReference>
<dbReference type="SUPFAM" id="SSF160631">
    <property type="entry name" value="SMI1/KNR4-like"/>
    <property type="match status" value="1"/>
</dbReference>
<organism evidence="1 2">
    <name type="scientific">Deinococcus cellulosilyticus (strain DSM 18568 / NBRC 106333 / KACC 11606 / 5516J-15)</name>
    <dbReference type="NCBI Taxonomy" id="1223518"/>
    <lineage>
        <taxon>Bacteria</taxon>
        <taxon>Thermotogati</taxon>
        <taxon>Deinococcota</taxon>
        <taxon>Deinococci</taxon>
        <taxon>Deinococcales</taxon>
        <taxon>Deinococcaceae</taxon>
        <taxon>Deinococcus</taxon>
    </lineage>
</organism>
<dbReference type="EMBL" id="BJXB01000004">
    <property type="protein sequence ID" value="GEM45461.1"/>
    <property type="molecule type" value="Genomic_DNA"/>
</dbReference>
<evidence type="ECO:0008006" key="3">
    <source>
        <dbReference type="Google" id="ProtNLM"/>
    </source>
</evidence>
<proteinExistence type="predicted"/>
<name>A0A511MYN1_DEIC1</name>
<dbReference type="Proteomes" id="UP000321306">
    <property type="component" value="Unassembled WGS sequence"/>
</dbReference>
<sequence>MVCDGVRSTRPAREVVDFPRHLFLIMDDEGKENHCLDCSERTGGSVVVWDTHEQKVPRELAGGFSAYLEDVVNRVLERKGF</sequence>
<keyword evidence="2" id="KW-1185">Reference proteome</keyword>
<protein>
    <recommendedName>
        <fullName evidence="3">Knr4/Smi1-like domain-containing protein</fullName>
    </recommendedName>
</protein>
<evidence type="ECO:0000313" key="1">
    <source>
        <dbReference type="EMBL" id="GEM45461.1"/>
    </source>
</evidence>
<reference evidence="1 2" key="1">
    <citation type="submission" date="2019-07" db="EMBL/GenBank/DDBJ databases">
        <title>Whole genome shotgun sequence of Deinococcus cellulosilyticus NBRC 106333.</title>
        <authorList>
            <person name="Hosoyama A."/>
            <person name="Uohara A."/>
            <person name="Ohji S."/>
            <person name="Ichikawa N."/>
        </authorList>
    </citation>
    <scope>NUCLEOTIDE SEQUENCE [LARGE SCALE GENOMIC DNA]</scope>
    <source>
        <strain evidence="1 2">NBRC 106333</strain>
    </source>
</reference>
<accession>A0A511MYN1</accession>
<dbReference type="Pfam" id="PF14567">
    <property type="entry name" value="SUKH_5"/>
    <property type="match status" value="1"/>
</dbReference>
<gene>
    <name evidence="1" type="ORF">DC3_10960</name>
</gene>
<dbReference type="AlphaFoldDB" id="A0A511MYN1"/>